<evidence type="ECO:0000256" key="6">
    <source>
        <dbReference type="SAM" id="Phobius"/>
    </source>
</evidence>
<keyword evidence="5 6" id="KW-0472">Membrane</keyword>
<protein>
    <submittedName>
        <fullName evidence="8">Uncharacterized membrane-anchored protein YitT, contains DUF161 and DUF2179 domains</fullName>
    </submittedName>
</protein>
<feature type="transmembrane region" description="Helical" evidence="6">
    <location>
        <begin position="104"/>
        <end position="121"/>
    </location>
</feature>
<dbReference type="Gene3D" id="3.30.70.120">
    <property type="match status" value="1"/>
</dbReference>
<evidence type="ECO:0000256" key="2">
    <source>
        <dbReference type="ARBA" id="ARBA00022475"/>
    </source>
</evidence>
<dbReference type="PANTHER" id="PTHR33545:SF5">
    <property type="entry name" value="UPF0750 MEMBRANE PROTEIN YITT"/>
    <property type="match status" value="1"/>
</dbReference>
<feature type="transmembrane region" description="Helical" evidence="6">
    <location>
        <begin position="47"/>
        <end position="67"/>
    </location>
</feature>
<feature type="domain" description="DUF2179" evidence="7">
    <location>
        <begin position="214"/>
        <end position="268"/>
    </location>
</feature>
<dbReference type="GO" id="GO:0005886">
    <property type="term" value="C:plasma membrane"/>
    <property type="evidence" value="ECO:0007669"/>
    <property type="project" value="UniProtKB-SubCell"/>
</dbReference>
<evidence type="ECO:0000256" key="1">
    <source>
        <dbReference type="ARBA" id="ARBA00004651"/>
    </source>
</evidence>
<gene>
    <name evidence="8" type="ORF">SAMN05421790_103322</name>
</gene>
<comment type="subcellular location">
    <subcellularLocation>
        <location evidence="1">Cell membrane</location>
        <topology evidence="1">Multi-pass membrane protein</topology>
    </subcellularLocation>
</comment>
<keyword evidence="3 6" id="KW-0812">Transmembrane</keyword>
<keyword evidence="4 6" id="KW-1133">Transmembrane helix</keyword>
<keyword evidence="2" id="KW-1003">Cell membrane</keyword>
<dbReference type="InterPro" id="IPR019264">
    <property type="entry name" value="DUF2179"/>
</dbReference>
<feature type="transmembrane region" description="Helical" evidence="6">
    <location>
        <begin position="74"/>
        <end position="92"/>
    </location>
</feature>
<dbReference type="InterPro" id="IPR015867">
    <property type="entry name" value="N-reg_PII/ATP_PRibTrfase_C"/>
</dbReference>
<evidence type="ECO:0000256" key="3">
    <source>
        <dbReference type="ARBA" id="ARBA00022692"/>
    </source>
</evidence>
<dbReference type="InterPro" id="IPR003740">
    <property type="entry name" value="YitT"/>
</dbReference>
<evidence type="ECO:0000256" key="5">
    <source>
        <dbReference type="ARBA" id="ARBA00023136"/>
    </source>
</evidence>
<dbReference type="EMBL" id="FTOD01000003">
    <property type="protein sequence ID" value="SIS66164.1"/>
    <property type="molecule type" value="Genomic_DNA"/>
</dbReference>
<keyword evidence="9" id="KW-1185">Reference proteome</keyword>
<proteinExistence type="predicted"/>
<evidence type="ECO:0000313" key="8">
    <source>
        <dbReference type="EMBL" id="SIS66164.1"/>
    </source>
</evidence>
<name>A0A1N7KX59_9BACL</name>
<accession>A0A1N7KX59</accession>
<evidence type="ECO:0000313" key="9">
    <source>
        <dbReference type="Proteomes" id="UP000186795"/>
    </source>
</evidence>
<feature type="transmembrane region" description="Helical" evidence="6">
    <location>
        <begin position="5"/>
        <end position="27"/>
    </location>
</feature>
<dbReference type="InterPro" id="IPR051461">
    <property type="entry name" value="UPF0750_membrane"/>
</dbReference>
<dbReference type="Pfam" id="PF10035">
    <property type="entry name" value="DUF2179"/>
    <property type="match status" value="1"/>
</dbReference>
<evidence type="ECO:0000259" key="7">
    <source>
        <dbReference type="Pfam" id="PF10035"/>
    </source>
</evidence>
<dbReference type="Proteomes" id="UP000186795">
    <property type="component" value="Unassembled WGS sequence"/>
</dbReference>
<sequence length="273" mass="30213">MFRRLIEIVTIIVMSALIGFAFNMFLLPQEILSGGVSGIAMILGLRTPFNTGIIIFLLNIPILLLGYFRLGKRFIAYSLLSVGVTSISMQWIPVRGISDDPILSSIFGGVIVGIATGLIFRSGASTGGFDIIGMVVNQKKEFPLGGLIFGMNAIVVFISGFIFDWDRALYTMISIFASGKLIDSVHTRHVKLTLMIISNKGDAIKKKLLANFVRGITVIDAEGAYTSEKRNVLFTVITRYELEDVKRVIRETDPRAFVNITQTVDVMGYFRRN</sequence>
<dbReference type="AlphaFoldDB" id="A0A1N7KX59"/>
<dbReference type="Pfam" id="PF02588">
    <property type="entry name" value="YitT_membrane"/>
    <property type="match status" value="1"/>
</dbReference>
<feature type="transmembrane region" description="Helical" evidence="6">
    <location>
        <begin position="142"/>
        <end position="162"/>
    </location>
</feature>
<organism evidence="8 9">
    <name type="scientific">Kroppenstedtia eburnea</name>
    <dbReference type="NCBI Taxonomy" id="714067"/>
    <lineage>
        <taxon>Bacteria</taxon>
        <taxon>Bacillati</taxon>
        <taxon>Bacillota</taxon>
        <taxon>Bacilli</taxon>
        <taxon>Bacillales</taxon>
        <taxon>Thermoactinomycetaceae</taxon>
        <taxon>Kroppenstedtia</taxon>
    </lineage>
</organism>
<dbReference type="CDD" id="cd16380">
    <property type="entry name" value="YitT_C"/>
    <property type="match status" value="1"/>
</dbReference>
<reference evidence="9" key="1">
    <citation type="submission" date="2017-01" db="EMBL/GenBank/DDBJ databases">
        <authorList>
            <person name="Varghese N."/>
            <person name="Submissions S."/>
        </authorList>
    </citation>
    <scope>NUCLEOTIDE SEQUENCE [LARGE SCALE GENOMIC DNA]</scope>
    <source>
        <strain evidence="9">DSM 45196</strain>
    </source>
</reference>
<evidence type="ECO:0000256" key="4">
    <source>
        <dbReference type="ARBA" id="ARBA00022989"/>
    </source>
</evidence>
<dbReference type="PANTHER" id="PTHR33545">
    <property type="entry name" value="UPF0750 MEMBRANE PROTEIN YITT-RELATED"/>
    <property type="match status" value="1"/>
</dbReference>
<dbReference type="PIRSF" id="PIRSF006483">
    <property type="entry name" value="Membrane_protein_YitT"/>
    <property type="match status" value="1"/>
</dbReference>